<dbReference type="SUPFAM" id="SSF46689">
    <property type="entry name" value="Homeodomain-like"/>
    <property type="match status" value="1"/>
</dbReference>
<feature type="domain" description="HTH rpiR-type" evidence="4">
    <location>
        <begin position="1"/>
        <end position="77"/>
    </location>
</feature>
<dbReference type="Pfam" id="PF01380">
    <property type="entry name" value="SIS"/>
    <property type="match status" value="1"/>
</dbReference>
<sequence length="281" mass="31200">MNTFLIIRQQYPSFSPVEKKIANYILDKGDEVLTLSVQEMSKRTQTSPAALVRFSRAIGLDGFAQLKQKLSASLASMDHPDDFEEVQQNEEVASIKSKIRTRMSNMIEQTNDVLNDESVEKAAAMLDHASMIFVYGVGASSLVAQDIFQKFTRIGKNVFFSQDLHQFSSSLVAFKRNAVFIAISNSGKTKELITLATIAEKFDIPVIALTSKDKSPLAMASEIVLNSTSGDTFVMRTAATMSLMAQLYVVDILFYSYLSNNYNESIAGIQATRDIIKNLEE</sequence>
<dbReference type="GO" id="GO:0097367">
    <property type="term" value="F:carbohydrate derivative binding"/>
    <property type="evidence" value="ECO:0007669"/>
    <property type="project" value="InterPro"/>
</dbReference>
<dbReference type="RefSeq" id="WP_096817159.1">
    <property type="nucleotide sequence ID" value="NZ_JXJU01000002.1"/>
</dbReference>
<dbReference type="InterPro" id="IPR046348">
    <property type="entry name" value="SIS_dom_sf"/>
</dbReference>
<evidence type="ECO:0000256" key="1">
    <source>
        <dbReference type="ARBA" id="ARBA00023015"/>
    </source>
</evidence>
<dbReference type="InterPro" id="IPR047640">
    <property type="entry name" value="RpiR-like"/>
</dbReference>
<organism evidence="6 7">
    <name type="scientific">Lactococcus fujiensis JCM 16395</name>
    <dbReference type="NCBI Taxonomy" id="1291764"/>
    <lineage>
        <taxon>Bacteria</taxon>
        <taxon>Bacillati</taxon>
        <taxon>Bacillota</taxon>
        <taxon>Bacilli</taxon>
        <taxon>Lactobacillales</taxon>
        <taxon>Streptococcaceae</taxon>
        <taxon>Lactococcus</taxon>
    </lineage>
</organism>
<dbReference type="SUPFAM" id="SSF53697">
    <property type="entry name" value="SIS domain"/>
    <property type="match status" value="1"/>
</dbReference>
<evidence type="ECO:0000259" key="4">
    <source>
        <dbReference type="PROSITE" id="PS51071"/>
    </source>
</evidence>
<dbReference type="PANTHER" id="PTHR30514">
    <property type="entry name" value="GLUCOKINASE"/>
    <property type="match status" value="1"/>
</dbReference>
<dbReference type="InterPro" id="IPR035472">
    <property type="entry name" value="RpiR-like_SIS"/>
</dbReference>
<comment type="caution">
    <text evidence="6">The sequence shown here is derived from an EMBL/GenBank/DDBJ whole genome shotgun (WGS) entry which is preliminary data.</text>
</comment>
<keyword evidence="3" id="KW-0804">Transcription</keyword>
<keyword evidence="1" id="KW-0805">Transcription regulation</keyword>
<dbReference type="PROSITE" id="PS51071">
    <property type="entry name" value="HTH_RPIR"/>
    <property type="match status" value="1"/>
</dbReference>
<evidence type="ECO:0000256" key="2">
    <source>
        <dbReference type="ARBA" id="ARBA00023125"/>
    </source>
</evidence>
<dbReference type="Gene3D" id="3.40.50.10490">
    <property type="entry name" value="Glucose-6-phosphate isomerase like protein, domain 1"/>
    <property type="match status" value="1"/>
</dbReference>
<gene>
    <name evidence="6" type="ORF">RT41_GL000755</name>
</gene>
<dbReference type="Gene3D" id="1.10.10.10">
    <property type="entry name" value="Winged helix-like DNA-binding domain superfamily/Winged helix DNA-binding domain"/>
    <property type="match status" value="1"/>
</dbReference>
<dbReference type="GO" id="GO:0003677">
    <property type="term" value="F:DNA binding"/>
    <property type="evidence" value="ECO:0007669"/>
    <property type="project" value="UniProtKB-KW"/>
</dbReference>
<keyword evidence="7" id="KW-1185">Reference proteome</keyword>
<dbReference type="CDD" id="cd05013">
    <property type="entry name" value="SIS_RpiR"/>
    <property type="match status" value="1"/>
</dbReference>
<keyword evidence="2" id="KW-0238">DNA-binding</keyword>
<dbReference type="Pfam" id="PF01418">
    <property type="entry name" value="HTH_6"/>
    <property type="match status" value="1"/>
</dbReference>
<dbReference type="GO" id="GO:1901135">
    <property type="term" value="P:carbohydrate derivative metabolic process"/>
    <property type="evidence" value="ECO:0007669"/>
    <property type="project" value="InterPro"/>
</dbReference>
<protein>
    <submittedName>
        <fullName evidence="6">RpiR family transcriptional regulator</fullName>
    </submittedName>
</protein>
<dbReference type="PROSITE" id="PS51464">
    <property type="entry name" value="SIS"/>
    <property type="match status" value="1"/>
</dbReference>
<dbReference type="InterPro" id="IPR036388">
    <property type="entry name" value="WH-like_DNA-bd_sf"/>
</dbReference>
<evidence type="ECO:0000313" key="7">
    <source>
        <dbReference type="Proteomes" id="UP000218181"/>
    </source>
</evidence>
<dbReference type="InterPro" id="IPR000281">
    <property type="entry name" value="HTH_RpiR"/>
</dbReference>
<evidence type="ECO:0000259" key="5">
    <source>
        <dbReference type="PROSITE" id="PS51464"/>
    </source>
</evidence>
<reference evidence="6 7" key="1">
    <citation type="submission" date="2014-12" db="EMBL/GenBank/DDBJ databases">
        <title>Draft genome sequences of 10 type strains of Lactococcus.</title>
        <authorList>
            <person name="Sun Z."/>
            <person name="Zhong Z."/>
            <person name="Liu W."/>
            <person name="Zhang W."/>
            <person name="Zhang H."/>
        </authorList>
    </citation>
    <scope>NUCLEOTIDE SEQUENCE [LARGE SCALE GENOMIC DNA]</scope>
    <source>
        <strain evidence="6 7">JCM 16395</strain>
    </source>
</reference>
<dbReference type="STRING" id="1291764.GCA_001311235_01139"/>
<accession>A0A2A5RNN6</accession>
<dbReference type="PANTHER" id="PTHR30514:SF10">
    <property type="entry name" value="MURR_RPIR FAMILY TRANSCRIPTIONAL REGULATOR"/>
    <property type="match status" value="1"/>
</dbReference>
<evidence type="ECO:0000313" key="6">
    <source>
        <dbReference type="EMBL" id="PCS00965.1"/>
    </source>
</evidence>
<name>A0A2A5RNN6_9LACT</name>
<proteinExistence type="predicted"/>
<dbReference type="AlphaFoldDB" id="A0A2A5RNN6"/>
<dbReference type="InterPro" id="IPR001347">
    <property type="entry name" value="SIS_dom"/>
</dbReference>
<dbReference type="GO" id="GO:0003700">
    <property type="term" value="F:DNA-binding transcription factor activity"/>
    <property type="evidence" value="ECO:0007669"/>
    <property type="project" value="InterPro"/>
</dbReference>
<dbReference type="OrthoDB" id="370421at2"/>
<evidence type="ECO:0000256" key="3">
    <source>
        <dbReference type="ARBA" id="ARBA00023163"/>
    </source>
</evidence>
<dbReference type="InterPro" id="IPR009057">
    <property type="entry name" value="Homeodomain-like_sf"/>
</dbReference>
<feature type="domain" description="SIS" evidence="5">
    <location>
        <begin position="122"/>
        <end position="263"/>
    </location>
</feature>
<dbReference type="EMBL" id="JXJU01000002">
    <property type="protein sequence ID" value="PCS00965.1"/>
    <property type="molecule type" value="Genomic_DNA"/>
</dbReference>
<dbReference type="Proteomes" id="UP000218181">
    <property type="component" value="Unassembled WGS sequence"/>
</dbReference>